<dbReference type="EMBL" id="BKAL01000004">
    <property type="protein sequence ID" value="GEP68755.1"/>
    <property type="molecule type" value="Genomic_DNA"/>
</dbReference>
<keyword evidence="3" id="KW-1185">Reference proteome</keyword>
<feature type="domain" description="DUF5680" evidence="1">
    <location>
        <begin position="48"/>
        <end position="153"/>
    </location>
</feature>
<accession>A0A512PC21</accession>
<evidence type="ECO:0000259" key="1">
    <source>
        <dbReference type="Pfam" id="PF18931"/>
    </source>
</evidence>
<organism evidence="2 3">
    <name type="scientific">Cellulomonas soli</name>
    <dbReference type="NCBI Taxonomy" id="931535"/>
    <lineage>
        <taxon>Bacteria</taxon>
        <taxon>Bacillati</taxon>
        <taxon>Actinomycetota</taxon>
        <taxon>Actinomycetes</taxon>
        <taxon>Micrococcales</taxon>
        <taxon>Cellulomonadaceae</taxon>
        <taxon>Cellulomonas</taxon>
    </lineage>
</organism>
<sequence length="155" mass="16906">MALDVVALEGFVVRAKSVTYVGGGEPVPASRTGSHDLAFAEGPWGYLDSYVGASDFLGQELVTFEGEPVWAMNYYGYLLRPDLIDAARTGFVIRAALSAMYAEGRFLGGFAHEIQGYAYTDTSEGDVTHFSGTEWISEGGERLYELRYHGGLVRD</sequence>
<comment type="caution">
    <text evidence="2">The sequence shown here is derived from an EMBL/GenBank/DDBJ whole genome shotgun (WGS) entry which is preliminary data.</text>
</comment>
<dbReference type="AlphaFoldDB" id="A0A512PC21"/>
<dbReference type="Pfam" id="PF18931">
    <property type="entry name" value="DUF5680"/>
    <property type="match status" value="1"/>
</dbReference>
<dbReference type="Proteomes" id="UP000321798">
    <property type="component" value="Unassembled WGS sequence"/>
</dbReference>
<dbReference type="InterPro" id="IPR043735">
    <property type="entry name" value="DUF5680"/>
</dbReference>
<protein>
    <recommendedName>
        <fullName evidence="1">DUF5680 domain-containing protein</fullName>
    </recommendedName>
</protein>
<proteinExistence type="predicted"/>
<evidence type="ECO:0000313" key="2">
    <source>
        <dbReference type="EMBL" id="GEP68755.1"/>
    </source>
</evidence>
<reference evidence="2 3" key="1">
    <citation type="submission" date="2019-07" db="EMBL/GenBank/DDBJ databases">
        <title>Whole genome shotgun sequence of Cellulomonas soli NBRC 109434.</title>
        <authorList>
            <person name="Hosoyama A."/>
            <person name="Uohara A."/>
            <person name="Ohji S."/>
            <person name="Ichikawa N."/>
        </authorList>
    </citation>
    <scope>NUCLEOTIDE SEQUENCE [LARGE SCALE GENOMIC DNA]</scope>
    <source>
        <strain evidence="2 3">NBRC 109434</strain>
    </source>
</reference>
<evidence type="ECO:0000313" key="3">
    <source>
        <dbReference type="Proteomes" id="UP000321798"/>
    </source>
</evidence>
<gene>
    <name evidence="2" type="ORF">CSO01_14700</name>
</gene>
<name>A0A512PC21_9CELL</name>